<evidence type="ECO:0000313" key="1">
    <source>
        <dbReference type="EMBL" id="MBX54137.1"/>
    </source>
</evidence>
<dbReference type="AlphaFoldDB" id="A0A2P2PHI7"/>
<dbReference type="EMBL" id="GGEC01073653">
    <property type="protein sequence ID" value="MBX54137.1"/>
    <property type="molecule type" value="Transcribed_RNA"/>
</dbReference>
<proteinExistence type="predicted"/>
<organism evidence="1">
    <name type="scientific">Rhizophora mucronata</name>
    <name type="common">Asiatic mangrove</name>
    <dbReference type="NCBI Taxonomy" id="61149"/>
    <lineage>
        <taxon>Eukaryota</taxon>
        <taxon>Viridiplantae</taxon>
        <taxon>Streptophyta</taxon>
        <taxon>Embryophyta</taxon>
        <taxon>Tracheophyta</taxon>
        <taxon>Spermatophyta</taxon>
        <taxon>Magnoliopsida</taxon>
        <taxon>eudicotyledons</taxon>
        <taxon>Gunneridae</taxon>
        <taxon>Pentapetalae</taxon>
        <taxon>rosids</taxon>
        <taxon>fabids</taxon>
        <taxon>Malpighiales</taxon>
        <taxon>Rhizophoraceae</taxon>
        <taxon>Rhizophora</taxon>
    </lineage>
</organism>
<reference evidence="1" key="1">
    <citation type="submission" date="2018-02" db="EMBL/GenBank/DDBJ databases">
        <title>Rhizophora mucronata_Transcriptome.</title>
        <authorList>
            <person name="Meera S.P."/>
            <person name="Sreeshan A."/>
            <person name="Augustine A."/>
        </authorList>
    </citation>
    <scope>NUCLEOTIDE SEQUENCE</scope>
    <source>
        <tissue evidence="1">Leaf</tissue>
    </source>
</reference>
<sequence length="16" mass="1803">MITLFFSLPCLSCNLT</sequence>
<protein>
    <submittedName>
        <fullName evidence="1">Uncharacterized protein</fullName>
    </submittedName>
</protein>
<accession>A0A2P2PHI7</accession>
<name>A0A2P2PHI7_RHIMU</name>